<keyword evidence="2" id="KW-1185">Reference proteome</keyword>
<dbReference type="AlphaFoldDB" id="A0AAV0XXJ1"/>
<evidence type="ECO:0008006" key="3">
    <source>
        <dbReference type="Google" id="ProtNLM"/>
    </source>
</evidence>
<protein>
    <recommendedName>
        <fullName evidence="3">Transposase</fullName>
    </recommendedName>
</protein>
<proteinExistence type="predicted"/>
<dbReference type="Proteomes" id="UP001160148">
    <property type="component" value="Unassembled WGS sequence"/>
</dbReference>
<dbReference type="EMBL" id="CARXXK010001085">
    <property type="protein sequence ID" value="CAI6372886.1"/>
    <property type="molecule type" value="Genomic_DNA"/>
</dbReference>
<reference evidence="1 2" key="1">
    <citation type="submission" date="2023-01" db="EMBL/GenBank/DDBJ databases">
        <authorList>
            <person name="Whitehead M."/>
        </authorList>
    </citation>
    <scope>NUCLEOTIDE SEQUENCE [LARGE SCALE GENOMIC DNA]</scope>
</reference>
<evidence type="ECO:0000313" key="1">
    <source>
        <dbReference type="EMBL" id="CAI6372886.1"/>
    </source>
</evidence>
<comment type="caution">
    <text evidence="1">The sequence shown here is derived from an EMBL/GenBank/DDBJ whole genome shotgun (WGS) entry which is preliminary data.</text>
</comment>
<evidence type="ECO:0000313" key="2">
    <source>
        <dbReference type="Proteomes" id="UP001160148"/>
    </source>
</evidence>
<dbReference type="PANTHER" id="PTHR33053:SF24">
    <property type="entry name" value="TRANSPOSASE DOMAIN-CONTAINING PROTEIN"/>
    <property type="match status" value="1"/>
</dbReference>
<sequence length="674" mass="77434">MIKSQRTKRRKIRNELIPFNHNPSENDPFINSITTDDELTTRELLPCQSIQNNNILVLRPDVEPEIEPVRLSNDLPMPTSTTLPEIFEESVKIKDFIASWAIQYKIPHNALNGLLSGLKKHECFQSLPLDARTVLCTPRQISNTIRIMNPGIYHHFGLASGIKKYAPENLLELKIAVGIDGLPLSKSSGNQFWPILAYIITQCSTKKVFPIGIYYGQSKPEDSNEFLSEFVTEAEDLITNGITINNVIIKISISFICYDSPAKTFVLRVKTHSGFHSCTRCFIDGDYQKHRVCFPYRKFPLRDHNSVINRIDEDYHTSELPSVLTKLNDFDLVKSLPLDYMHLVCLGVTKKLLLLWKSGPLKTRLPSKDIKSLSKSLLALNTDISSDFVRKSRSLLEVGRWKAVELRFFLLYSGPVVLKSILNNECYSHFMSLNIAMIILLSPNHKSLVDYARHLLDYFVKQFQNLYGEHLVSHNVHGLLHLCDDYDQFGPLDQCSAFVFENHMKELKSFIRKHEKPLEQIINRYSEINSINLKTFKSTQLCYEKPILKRPHTNGPLIDNIVGVQYKSLLFRNFHISIKKQKDSDSFILTNSGEVVKCVNVIEMNNNILIIGKQYNNASPFFIEPINSIKLDIYHVNNLSETLNCWNITDIKRKIMIFNHNRLMIGMPIIHTGQ</sequence>
<dbReference type="PANTHER" id="PTHR33053">
    <property type="entry name" value="PROTEIN, PUTATIVE-RELATED"/>
    <property type="match status" value="1"/>
</dbReference>
<gene>
    <name evidence="1" type="ORF">MEUPH1_LOCUS26700</name>
</gene>
<name>A0AAV0XXJ1_9HEMI</name>
<organism evidence="1 2">
    <name type="scientific">Macrosiphum euphorbiae</name>
    <name type="common">potato aphid</name>
    <dbReference type="NCBI Taxonomy" id="13131"/>
    <lineage>
        <taxon>Eukaryota</taxon>
        <taxon>Metazoa</taxon>
        <taxon>Ecdysozoa</taxon>
        <taxon>Arthropoda</taxon>
        <taxon>Hexapoda</taxon>
        <taxon>Insecta</taxon>
        <taxon>Pterygota</taxon>
        <taxon>Neoptera</taxon>
        <taxon>Paraneoptera</taxon>
        <taxon>Hemiptera</taxon>
        <taxon>Sternorrhyncha</taxon>
        <taxon>Aphidomorpha</taxon>
        <taxon>Aphidoidea</taxon>
        <taxon>Aphididae</taxon>
        <taxon>Macrosiphini</taxon>
        <taxon>Macrosiphum</taxon>
    </lineage>
</organism>
<accession>A0AAV0XXJ1</accession>